<organism evidence="1 2">
    <name type="scientific">Amycolatopsis silviterrae</name>
    <dbReference type="NCBI Taxonomy" id="1656914"/>
    <lineage>
        <taxon>Bacteria</taxon>
        <taxon>Bacillati</taxon>
        <taxon>Actinomycetota</taxon>
        <taxon>Actinomycetes</taxon>
        <taxon>Pseudonocardiales</taxon>
        <taxon>Pseudonocardiaceae</taxon>
        <taxon>Amycolatopsis</taxon>
    </lineage>
</organism>
<dbReference type="RefSeq" id="WP_378305931.1">
    <property type="nucleotide sequence ID" value="NZ_JBHUKS010000013.1"/>
</dbReference>
<dbReference type="Proteomes" id="UP001597483">
    <property type="component" value="Unassembled WGS sequence"/>
</dbReference>
<evidence type="ECO:0000313" key="1">
    <source>
        <dbReference type="EMBL" id="MFD2469491.1"/>
    </source>
</evidence>
<reference evidence="2" key="1">
    <citation type="journal article" date="2019" name="Int. J. Syst. Evol. Microbiol.">
        <title>The Global Catalogue of Microorganisms (GCM) 10K type strain sequencing project: providing services to taxonomists for standard genome sequencing and annotation.</title>
        <authorList>
            <consortium name="The Broad Institute Genomics Platform"/>
            <consortium name="The Broad Institute Genome Sequencing Center for Infectious Disease"/>
            <person name="Wu L."/>
            <person name="Ma J."/>
        </authorList>
    </citation>
    <scope>NUCLEOTIDE SEQUENCE [LARGE SCALE GENOMIC DNA]</scope>
    <source>
        <strain evidence="2">CGMCC 4.7641</strain>
    </source>
</reference>
<proteinExistence type="predicted"/>
<sequence>MTRELVYAPGHDRARSLGWLASAWVEHFTVHGPGVVQGDDADLDDEFAGFLVDAYALDGHGRRQYSRAVLSRAKGRAKSEIAGFVGLFEAFGPCRFCGWATGGETYRWRDFTYTYAPGEPMGQLLTYPYIRCLATEESQTGNTYDVIHFNLTEGPLGEDLPKDAAGLTRVLLPGGGEIVPSTASSSAKDGGKESLAIFDEPHLYITPELRRMFKTVDRNLRKRKAAQPWGLLTSTMYQAGEDSILEALDRQAKAIREGRTRSARLLWDHREAPADVELTDRDAMVAALREVYGPAADWMDLPGIVENEFWDLTKAPEESRRYFFNQRSSAATAWTTAPEWTACHDPERLPLLDGDSVVMFFDGSKNDDATGLVAVRMSDGHAAVLHCQEKPEGPAGAGWEVERAAADLAVRTAFDRFDVVGFFADVREFESYVDSCAFEFGDRLLVDATTGRSRSAVAFDMRAKVPEFVPAVERTLAEIKQKALTHDGDSRLTRHVLNARRLPTRYGVLIRKEARDSPHKIDLAVCLIGARHVRRLLLTSPEWAKRNKRRTGRLRVFT</sequence>
<keyword evidence="2" id="KW-1185">Reference proteome</keyword>
<protein>
    <submittedName>
        <fullName evidence="1">Terminase</fullName>
    </submittedName>
</protein>
<dbReference type="EMBL" id="JBHUKS010000013">
    <property type="protein sequence ID" value="MFD2469491.1"/>
    <property type="molecule type" value="Genomic_DNA"/>
</dbReference>
<comment type="caution">
    <text evidence="1">The sequence shown here is derived from an EMBL/GenBank/DDBJ whole genome shotgun (WGS) entry which is preliminary data.</text>
</comment>
<name>A0ABW5H8S2_9PSEU</name>
<evidence type="ECO:0000313" key="2">
    <source>
        <dbReference type="Proteomes" id="UP001597483"/>
    </source>
</evidence>
<gene>
    <name evidence="1" type="ORF">ACFSVL_19055</name>
</gene>
<accession>A0ABW5H8S2</accession>